<dbReference type="KEGG" id="pco:PHACADRAFT_246674"/>
<dbReference type="HOGENOM" id="CLU_022195_0_2_1"/>
<evidence type="ECO:0000256" key="2">
    <source>
        <dbReference type="ARBA" id="ARBA00010617"/>
    </source>
</evidence>
<name>K5WMG7_PHACS</name>
<dbReference type="PANTHER" id="PTHR46206">
    <property type="entry name" value="CYTOCHROME P450"/>
    <property type="match status" value="1"/>
</dbReference>
<comment type="similarity">
    <text evidence="2 7">Belongs to the cytochrome P450 family.</text>
</comment>
<keyword evidence="7" id="KW-0503">Monooxygenase</keyword>
<dbReference type="GeneID" id="18913874"/>
<dbReference type="Pfam" id="PF00067">
    <property type="entry name" value="p450"/>
    <property type="match status" value="1"/>
</dbReference>
<dbReference type="InterPro" id="IPR036396">
    <property type="entry name" value="Cyt_P450_sf"/>
</dbReference>
<dbReference type="Gene3D" id="1.10.630.10">
    <property type="entry name" value="Cytochrome P450"/>
    <property type="match status" value="1"/>
</dbReference>
<dbReference type="InterPro" id="IPR002401">
    <property type="entry name" value="Cyt_P450_E_grp-I"/>
</dbReference>
<dbReference type="RefSeq" id="XP_007390088.1">
    <property type="nucleotide sequence ID" value="XM_007390026.1"/>
</dbReference>
<dbReference type="InterPro" id="IPR017972">
    <property type="entry name" value="Cyt_P450_CS"/>
</dbReference>
<dbReference type="OrthoDB" id="1844152at2759"/>
<protein>
    <recommendedName>
        <fullName evidence="10">Cytochrome P450</fullName>
    </recommendedName>
</protein>
<evidence type="ECO:0008006" key="10">
    <source>
        <dbReference type="Google" id="ProtNLM"/>
    </source>
</evidence>
<dbReference type="InParanoid" id="K5WMG7"/>
<dbReference type="GO" id="GO:0020037">
    <property type="term" value="F:heme binding"/>
    <property type="evidence" value="ECO:0007669"/>
    <property type="project" value="InterPro"/>
</dbReference>
<keyword evidence="4 7" id="KW-0560">Oxidoreductase</keyword>
<evidence type="ECO:0000256" key="4">
    <source>
        <dbReference type="ARBA" id="ARBA00023002"/>
    </source>
</evidence>
<keyword evidence="6 7" id="KW-0349">Heme</keyword>
<evidence type="ECO:0000256" key="3">
    <source>
        <dbReference type="ARBA" id="ARBA00022723"/>
    </source>
</evidence>
<feature type="binding site" description="axial binding residue" evidence="6">
    <location>
        <position position="443"/>
    </location>
    <ligand>
        <name>heme</name>
        <dbReference type="ChEBI" id="CHEBI:30413"/>
    </ligand>
    <ligandPart>
        <name>Fe</name>
        <dbReference type="ChEBI" id="CHEBI:18248"/>
    </ligandPart>
</feature>
<dbReference type="PROSITE" id="PS00086">
    <property type="entry name" value="CYTOCHROME_P450"/>
    <property type="match status" value="1"/>
</dbReference>
<dbReference type="STRING" id="650164.K5WMG7"/>
<evidence type="ECO:0000256" key="6">
    <source>
        <dbReference type="PIRSR" id="PIRSR602401-1"/>
    </source>
</evidence>
<evidence type="ECO:0000313" key="9">
    <source>
        <dbReference type="Proteomes" id="UP000008370"/>
    </source>
</evidence>
<sequence length="500" mass="57257">MEDYTLLTSVVASLATLAYLKRWLWPDSRQLKRIPTIGPTAPIISYWGAVRWLMYGAEITQEGYTKYKGRPFKVANFNRWLVIVSGPQLVDDIRKAADHELSFEEAAHENLEVRYTAGPSIAENSYHVPIVRGQLTRNIALLFDGIRDEVAKAFHDQIPPTDDWTPVVAHLAIMQVVARATNRVFVGAPKCRDRDWLDLSIQFTGDLMHGAQIITQFPSFLKPLAARLFTRVPAAKRRGCRHLEKIIEHRKACLEQYGRDWPDKPNDLLSWLIDEAEGDERTVYNLVTRVLTLEFAAIHTSSNSFTHALYQLAAHPEWAEPMRDEIEQVVRREGWSKVSLDKMHTLDSFLKESQRYYAIGSVTMVRRAMKDFMFSDGTVIPEGTFVGVAVLPMQHDPEYYKDPDTFNPWRFSDMREKEGDSGRHLMVSTGIEYHPFGYGRHACPGRFFAATELKLMLAHVVLNYDVKAEEDGVVPPFLQFGQNTAPDMKAQVLFRKRQQL</sequence>
<comment type="cofactor">
    <cofactor evidence="1 6">
        <name>heme</name>
        <dbReference type="ChEBI" id="CHEBI:30413"/>
    </cofactor>
</comment>
<dbReference type="InterPro" id="IPR001128">
    <property type="entry name" value="Cyt_P450"/>
</dbReference>
<evidence type="ECO:0000256" key="7">
    <source>
        <dbReference type="RuleBase" id="RU000461"/>
    </source>
</evidence>
<evidence type="ECO:0000256" key="1">
    <source>
        <dbReference type="ARBA" id="ARBA00001971"/>
    </source>
</evidence>
<dbReference type="GO" id="GO:0004497">
    <property type="term" value="F:monooxygenase activity"/>
    <property type="evidence" value="ECO:0007669"/>
    <property type="project" value="UniProtKB-KW"/>
</dbReference>
<keyword evidence="9" id="KW-1185">Reference proteome</keyword>
<dbReference type="CDD" id="cd11041">
    <property type="entry name" value="CYP503A1-like"/>
    <property type="match status" value="1"/>
</dbReference>
<reference evidence="8 9" key="1">
    <citation type="journal article" date="2012" name="BMC Genomics">
        <title>Comparative genomics of the white-rot fungi, Phanerochaete carnosa and P. chrysosporium, to elucidate the genetic basis of the distinct wood types they colonize.</title>
        <authorList>
            <person name="Suzuki H."/>
            <person name="MacDonald J."/>
            <person name="Syed K."/>
            <person name="Salamov A."/>
            <person name="Hori C."/>
            <person name="Aerts A."/>
            <person name="Henrissat B."/>
            <person name="Wiebenga A."/>
            <person name="vanKuyk P.A."/>
            <person name="Barry K."/>
            <person name="Lindquist E."/>
            <person name="LaButti K."/>
            <person name="Lapidus A."/>
            <person name="Lucas S."/>
            <person name="Coutinho P."/>
            <person name="Gong Y."/>
            <person name="Samejima M."/>
            <person name="Mahadevan R."/>
            <person name="Abou-Zaid M."/>
            <person name="de Vries R.P."/>
            <person name="Igarashi K."/>
            <person name="Yadav J.S."/>
            <person name="Grigoriev I.V."/>
            <person name="Master E.R."/>
        </authorList>
    </citation>
    <scope>NUCLEOTIDE SEQUENCE [LARGE SCALE GENOMIC DNA]</scope>
    <source>
        <strain evidence="8 9">HHB-10118-sp</strain>
    </source>
</reference>
<organism evidence="8 9">
    <name type="scientific">Phanerochaete carnosa (strain HHB-10118-sp)</name>
    <name type="common">White-rot fungus</name>
    <name type="synonym">Peniophora carnosa</name>
    <dbReference type="NCBI Taxonomy" id="650164"/>
    <lineage>
        <taxon>Eukaryota</taxon>
        <taxon>Fungi</taxon>
        <taxon>Dikarya</taxon>
        <taxon>Basidiomycota</taxon>
        <taxon>Agaricomycotina</taxon>
        <taxon>Agaricomycetes</taxon>
        <taxon>Polyporales</taxon>
        <taxon>Phanerochaetaceae</taxon>
        <taxon>Phanerochaete</taxon>
    </lineage>
</organism>
<dbReference type="Proteomes" id="UP000008370">
    <property type="component" value="Unassembled WGS sequence"/>
</dbReference>
<dbReference type="GO" id="GO:0005506">
    <property type="term" value="F:iron ion binding"/>
    <property type="evidence" value="ECO:0007669"/>
    <property type="project" value="InterPro"/>
</dbReference>
<accession>K5WMG7</accession>
<proteinExistence type="inferred from homology"/>
<dbReference type="EMBL" id="JH930468">
    <property type="protein sequence ID" value="EKM60640.1"/>
    <property type="molecule type" value="Genomic_DNA"/>
</dbReference>
<dbReference type="AlphaFoldDB" id="K5WMG7"/>
<keyword evidence="3 6" id="KW-0479">Metal-binding</keyword>
<dbReference type="SUPFAM" id="SSF48264">
    <property type="entry name" value="Cytochrome P450"/>
    <property type="match status" value="1"/>
</dbReference>
<dbReference type="PRINTS" id="PR00385">
    <property type="entry name" value="P450"/>
</dbReference>
<keyword evidence="5 6" id="KW-0408">Iron</keyword>
<dbReference type="PRINTS" id="PR00463">
    <property type="entry name" value="EP450I"/>
</dbReference>
<dbReference type="GO" id="GO:0016705">
    <property type="term" value="F:oxidoreductase activity, acting on paired donors, with incorporation or reduction of molecular oxygen"/>
    <property type="evidence" value="ECO:0007669"/>
    <property type="project" value="InterPro"/>
</dbReference>
<evidence type="ECO:0000256" key="5">
    <source>
        <dbReference type="ARBA" id="ARBA00023004"/>
    </source>
</evidence>
<gene>
    <name evidence="8" type="ORF">PHACADRAFT_246674</name>
</gene>
<evidence type="ECO:0000313" key="8">
    <source>
        <dbReference type="EMBL" id="EKM60640.1"/>
    </source>
</evidence>